<protein>
    <submittedName>
        <fullName evidence="2">Uncharacterized protein</fullName>
    </submittedName>
</protein>
<evidence type="ECO:0000313" key="3">
    <source>
        <dbReference type="Proteomes" id="UP000254664"/>
    </source>
</evidence>
<feature type="transmembrane region" description="Helical" evidence="1">
    <location>
        <begin position="6"/>
        <end position="26"/>
    </location>
</feature>
<gene>
    <name evidence="2" type="ORF">NCTC9836_00111</name>
</gene>
<keyword evidence="1" id="KW-0472">Membrane</keyword>
<evidence type="ECO:0000256" key="1">
    <source>
        <dbReference type="SAM" id="Phobius"/>
    </source>
</evidence>
<keyword evidence="1" id="KW-1133">Transmembrane helix</keyword>
<dbReference type="AlphaFoldDB" id="A0A381J4B9"/>
<keyword evidence="3" id="KW-1185">Reference proteome</keyword>
<evidence type="ECO:0000313" key="2">
    <source>
        <dbReference type="EMBL" id="SUY45010.1"/>
    </source>
</evidence>
<proteinExistence type="predicted"/>
<sequence length="45" mass="5318">MKKNKTIFGVVIISIVITILITIISFRNKNSYNEKSINLYTFIYY</sequence>
<dbReference type="Proteomes" id="UP000254664">
    <property type="component" value="Unassembled WGS sequence"/>
</dbReference>
<reference evidence="2 3" key="1">
    <citation type="submission" date="2018-06" db="EMBL/GenBank/DDBJ databases">
        <authorList>
            <consortium name="Pathogen Informatics"/>
            <person name="Doyle S."/>
        </authorList>
    </citation>
    <scope>NUCLEOTIDE SEQUENCE [LARGE SCALE GENOMIC DNA]</scope>
    <source>
        <strain evidence="2 3">NCTC9836</strain>
    </source>
</reference>
<dbReference type="EMBL" id="UFWZ01000001">
    <property type="protein sequence ID" value="SUY45010.1"/>
    <property type="molecule type" value="Genomic_DNA"/>
</dbReference>
<organism evidence="2 3">
    <name type="scientific">Clostridium putrefaciens</name>
    <dbReference type="NCBI Taxonomy" id="99675"/>
    <lineage>
        <taxon>Bacteria</taxon>
        <taxon>Bacillati</taxon>
        <taxon>Bacillota</taxon>
        <taxon>Clostridia</taxon>
        <taxon>Eubacteriales</taxon>
        <taxon>Clostridiaceae</taxon>
        <taxon>Clostridium</taxon>
    </lineage>
</organism>
<keyword evidence="1" id="KW-0812">Transmembrane</keyword>
<accession>A0A381J4B9</accession>
<name>A0A381J4B9_9CLOT</name>